<dbReference type="OrthoDB" id="10112153at2759"/>
<evidence type="ECO:0000313" key="5">
    <source>
        <dbReference type="Proteomes" id="UP000663829"/>
    </source>
</evidence>
<protein>
    <submittedName>
        <fullName evidence="2">Uncharacterized protein</fullName>
    </submittedName>
</protein>
<dbReference type="Proteomes" id="UP000682733">
    <property type="component" value="Unassembled WGS sequence"/>
</dbReference>
<dbReference type="EMBL" id="CAJOBA010049755">
    <property type="protein sequence ID" value="CAF4227143.1"/>
    <property type="molecule type" value="Genomic_DNA"/>
</dbReference>
<proteinExistence type="predicted"/>
<evidence type="ECO:0000313" key="2">
    <source>
        <dbReference type="EMBL" id="CAF1525680.1"/>
    </source>
</evidence>
<dbReference type="AlphaFoldDB" id="A0A815UYL8"/>
<evidence type="ECO:0000313" key="4">
    <source>
        <dbReference type="EMBL" id="CAF4384554.1"/>
    </source>
</evidence>
<gene>
    <name evidence="2" type="ORF">GPM918_LOCUS37765</name>
    <name evidence="1" type="ORF">OVA965_LOCUS33952</name>
    <name evidence="4" type="ORF">SRO942_LOCUS38538</name>
    <name evidence="3" type="ORF">TMI583_LOCUS34857</name>
</gene>
<dbReference type="Proteomes" id="UP000677228">
    <property type="component" value="Unassembled WGS sequence"/>
</dbReference>
<evidence type="ECO:0000313" key="1">
    <source>
        <dbReference type="EMBL" id="CAF1428677.1"/>
    </source>
</evidence>
<dbReference type="EMBL" id="CAJNOK010027979">
    <property type="protein sequence ID" value="CAF1428677.1"/>
    <property type="molecule type" value="Genomic_DNA"/>
</dbReference>
<dbReference type="EMBL" id="CAJOBC010089831">
    <property type="protein sequence ID" value="CAF4384554.1"/>
    <property type="molecule type" value="Genomic_DNA"/>
</dbReference>
<organism evidence="2 5">
    <name type="scientific">Didymodactylos carnosus</name>
    <dbReference type="NCBI Taxonomy" id="1234261"/>
    <lineage>
        <taxon>Eukaryota</taxon>
        <taxon>Metazoa</taxon>
        <taxon>Spiralia</taxon>
        <taxon>Gnathifera</taxon>
        <taxon>Rotifera</taxon>
        <taxon>Eurotatoria</taxon>
        <taxon>Bdelloidea</taxon>
        <taxon>Philodinida</taxon>
        <taxon>Philodinidae</taxon>
        <taxon>Didymodactylos</taxon>
    </lineage>
</organism>
<reference evidence="2" key="1">
    <citation type="submission" date="2021-02" db="EMBL/GenBank/DDBJ databases">
        <authorList>
            <person name="Nowell W R."/>
        </authorList>
    </citation>
    <scope>NUCLEOTIDE SEQUENCE</scope>
</reference>
<evidence type="ECO:0000313" key="3">
    <source>
        <dbReference type="EMBL" id="CAF4227143.1"/>
    </source>
</evidence>
<dbReference type="EMBL" id="CAJNOQ010024272">
    <property type="protein sequence ID" value="CAF1525680.1"/>
    <property type="molecule type" value="Genomic_DNA"/>
</dbReference>
<dbReference type="Proteomes" id="UP000663829">
    <property type="component" value="Unassembled WGS sequence"/>
</dbReference>
<sequence length="393" mass="44180">MYNAERTNKKLSELFSNGKDEAGLEVEIDPELPISEYINIPKSMIRSWCARISTSEWNATFDKNQVPVAGYRTFKGGDDPITNKNSPGWIIEGIIQLLSCQTKLFSTAGWLTIEEMHMSSPSVDDMRIFYTVNIGHILIAGLVTTSKSRKWILVDIPNTLHVDSDEFAEYAIDYHSNAWSACAARATSWRKSNHATGGDIVADFPHRWQNKEGYLSDYPDKISRARKDRRMTSVFYVATHAASVHAIVALMTLSDEAHWTVINPPFGIMLKWDLDASAVSHESIAPMVIHLPRLASLKSAYDQVVNDGIRCATYTKWFLDSHPAGITTVQLAQLEASFAELTGELAVIASRYYPDSTIAQSLIKTTRQYSDKSLKFHFHFVINKTNIESFDES</sequence>
<accession>A0A815UYL8</accession>
<name>A0A815UYL8_9BILA</name>
<comment type="caution">
    <text evidence="2">The sequence shown here is derived from an EMBL/GenBank/DDBJ whole genome shotgun (WGS) entry which is preliminary data.</text>
</comment>
<dbReference type="Proteomes" id="UP000681722">
    <property type="component" value="Unassembled WGS sequence"/>
</dbReference>
<keyword evidence="5" id="KW-1185">Reference proteome</keyword>